<sequence length="301" mass="32770">MACHLVLNNFTWRAAGCLLCTSGPQASGEPLTLPTPWKKWPPASGPNTAALSHLTRRTSEAGSTWPSHHIKPLQRFTNGRYSIACKGTPVAESAGEPAVLPTPFINLDQDQKEDVTVVELKFGDRLGALLDTMKALRELGVNVVKAKVSTVERVGWNKFEITNKDGGKVTDPELVEAIRLTVIENLLQYHPESSAKLAMGLPSPQAIQIPTSITVSPVDATSSCIHVETPDRPGLLLEIVKVLTDISVVIKSADIHTEGLVALDDFVVSYQGEALNKSMKELVTNALQFYLTRYSLEEDSY</sequence>
<keyword evidence="1" id="KW-0677">Repeat</keyword>
<dbReference type="OMA" id="DADYIPM"/>
<dbReference type="PANTHER" id="PTHR31096">
    <property type="entry name" value="ACT DOMAIN-CONTAINING PROTEIN ACR4-RELATED"/>
    <property type="match status" value="1"/>
</dbReference>
<feature type="domain" description="ACT" evidence="3">
    <location>
        <begin position="224"/>
        <end position="301"/>
    </location>
</feature>
<feature type="chain" id="PRO_5012801739" description="ACT domain-containing protein" evidence="2">
    <location>
        <begin position="29"/>
        <end position="301"/>
    </location>
</feature>
<dbReference type="CDD" id="cd04873">
    <property type="entry name" value="ACT_UUR-ACR-like"/>
    <property type="match status" value="1"/>
</dbReference>
<dbReference type="SUPFAM" id="SSF55021">
    <property type="entry name" value="ACT-like"/>
    <property type="match status" value="2"/>
</dbReference>
<evidence type="ECO:0000313" key="4">
    <source>
        <dbReference type="EMBL" id="GAQ91147.1"/>
    </source>
</evidence>
<organism evidence="4 5">
    <name type="scientific">Klebsormidium nitens</name>
    <name type="common">Green alga</name>
    <name type="synonym">Ulothrix nitens</name>
    <dbReference type="NCBI Taxonomy" id="105231"/>
    <lineage>
        <taxon>Eukaryota</taxon>
        <taxon>Viridiplantae</taxon>
        <taxon>Streptophyta</taxon>
        <taxon>Klebsormidiophyceae</taxon>
        <taxon>Klebsormidiales</taxon>
        <taxon>Klebsormidiaceae</taxon>
        <taxon>Klebsormidium</taxon>
    </lineage>
</organism>
<evidence type="ECO:0000313" key="5">
    <source>
        <dbReference type="Proteomes" id="UP000054558"/>
    </source>
</evidence>
<gene>
    <name evidence="4" type="ORF">KFL_007340070</name>
</gene>
<reference evidence="4 5" key="1">
    <citation type="journal article" date="2014" name="Nat. Commun.">
        <title>Klebsormidium flaccidum genome reveals primary factors for plant terrestrial adaptation.</title>
        <authorList>
            <person name="Hori K."/>
            <person name="Maruyama F."/>
            <person name="Fujisawa T."/>
            <person name="Togashi T."/>
            <person name="Yamamoto N."/>
            <person name="Seo M."/>
            <person name="Sato S."/>
            <person name="Yamada T."/>
            <person name="Mori H."/>
            <person name="Tajima N."/>
            <person name="Moriyama T."/>
            <person name="Ikeuchi M."/>
            <person name="Watanabe M."/>
            <person name="Wada H."/>
            <person name="Kobayashi K."/>
            <person name="Saito M."/>
            <person name="Masuda T."/>
            <person name="Sasaki-Sekimoto Y."/>
            <person name="Mashiguchi K."/>
            <person name="Awai K."/>
            <person name="Shimojima M."/>
            <person name="Masuda S."/>
            <person name="Iwai M."/>
            <person name="Nobusawa T."/>
            <person name="Narise T."/>
            <person name="Kondo S."/>
            <person name="Saito H."/>
            <person name="Sato R."/>
            <person name="Murakawa M."/>
            <person name="Ihara Y."/>
            <person name="Oshima-Yamada Y."/>
            <person name="Ohtaka K."/>
            <person name="Satoh M."/>
            <person name="Sonobe K."/>
            <person name="Ishii M."/>
            <person name="Ohtani R."/>
            <person name="Kanamori-Sato M."/>
            <person name="Honoki R."/>
            <person name="Miyazaki D."/>
            <person name="Mochizuki H."/>
            <person name="Umetsu J."/>
            <person name="Higashi K."/>
            <person name="Shibata D."/>
            <person name="Kamiya Y."/>
            <person name="Sato N."/>
            <person name="Nakamura Y."/>
            <person name="Tabata S."/>
            <person name="Ida S."/>
            <person name="Kurokawa K."/>
            <person name="Ohta H."/>
        </authorList>
    </citation>
    <scope>NUCLEOTIDE SEQUENCE [LARGE SCALE GENOMIC DNA]</scope>
    <source>
        <strain evidence="4 5">NIES-2285</strain>
    </source>
</reference>
<name>A0A1Y1IR92_KLENI</name>
<dbReference type="InterPro" id="IPR002912">
    <property type="entry name" value="ACT_dom"/>
</dbReference>
<keyword evidence="2" id="KW-0732">Signal</keyword>
<evidence type="ECO:0000259" key="3">
    <source>
        <dbReference type="PROSITE" id="PS51671"/>
    </source>
</evidence>
<dbReference type="PROSITE" id="PS51671">
    <property type="entry name" value="ACT"/>
    <property type="match status" value="2"/>
</dbReference>
<evidence type="ECO:0000256" key="1">
    <source>
        <dbReference type="ARBA" id="ARBA00022737"/>
    </source>
</evidence>
<dbReference type="EMBL" id="DF237683">
    <property type="protein sequence ID" value="GAQ91147.1"/>
    <property type="molecule type" value="Genomic_DNA"/>
</dbReference>
<proteinExistence type="predicted"/>
<feature type="domain" description="ACT" evidence="3">
    <location>
        <begin position="117"/>
        <end position="200"/>
    </location>
</feature>
<protein>
    <recommendedName>
        <fullName evidence="3">ACT domain-containing protein</fullName>
    </recommendedName>
</protein>
<dbReference type="Proteomes" id="UP000054558">
    <property type="component" value="Unassembled WGS sequence"/>
</dbReference>
<dbReference type="OrthoDB" id="496180at2759"/>
<dbReference type="InterPro" id="IPR040217">
    <property type="entry name" value="ACR1-12"/>
</dbReference>
<feature type="signal peptide" evidence="2">
    <location>
        <begin position="1"/>
        <end position="28"/>
    </location>
</feature>
<dbReference type="AlphaFoldDB" id="A0A1Y1IR92"/>
<dbReference type="InterPro" id="IPR045865">
    <property type="entry name" value="ACT-like_dom_sf"/>
</dbReference>
<accession>A0A1Y1IR92</accession>
<evidence type="ECO:0000256" key="2">
    <source>
        <dbReference type="SAM" id="SignalP"/>
    </source>
</evidence>
<keyword evidence="5" id="KW-1185">Reference proteome</keyword>
<dbReference type="PANTHER" id="PTHR31096:SF60">
    <property type="entry name" value="ACT DOMAIN-CONTAINING PROTEIN ACR12"/>
    <property type="match status" value="1"/>
</dbReference>